<feature type="region of interest" description="Disordered" evidence="1">
    <location>
        <begin position="60"/>
        <end position="81"/>
    </location>
</feature>
<keyword evidence="3" id="KW-1185">Reference proteome</keyword>
<evidence type="ECO:0000313" key="3">
    <source>
        <dbReference type="Proteomes" id="UP000275408"/>
    </source>
</evidence>
<organism evidence="2 3">
    <name type="scientific">Pocillopora damicornis</name>
    <name type="common">Cauliflower coral</name>
    <name type="synonym">Millepora damicornis</name>
    <dbReference type="NCBI Taxonomy" id="46731"/>
    <lineage>
        <taxon>Eukaryota</taxon>
        <taxon>Metazoa</taxon>
        <taxon>Cnidaria</taxon>
        <taxon>Anthozoa</taxon>
        <taxon>Hexacorallia</taxon>
        <taxon>Scleractinia</taxon>
        <taxon>Astrocoeniina</taxon>
        <taxon>Pocilloporidae</taxon>
        <taxon>Pocillopora</taxon>
    </lineage>
</organism>
<dbReference type="AlphaFoldDB" id="A0A3M6TP50"/>
<feature type="compositionally biased region" description="Low complexity" evidence="1">
    <location>
        <begin position="69"/>
        <end position="81"/>
    </location>
</feature>
<dbReference type="Proteomes" id="UP000275408">
    <property type="component" value="Unassembled WGS sequence"/>
</dbReference>
<protein>
    <submittedName>
        <fullName evidence="2">Uncharacterized protein</fullName>
    </submittedName>
</protein>
<dbReference type="EMBL" id="RCHS01003243">
    <property type="protein sequence ID" value="RMX43129.1"/>
    <property type="molecule type" value="Genomic_DNA"/>
</dbReference>
<gene>
    <name evidence="2" type="ORF">pdam_00006851</name>
</gene>
<comment type="caution">
    <text evidence="2">The sequence shown here is derived from an EMBL/GenBank/DDBJ whole genome shotgun (WGS) entry which is preliminary data.</text>
</comment>
<name>A0A3M6TP50_POCDA</name>
<accession>A0A3M6TP50</accession>
<reference evidence="2 3" key="1">
    <citation type="journal article" date="2018" name="Sci. Rep.">
        <title>Comparative analysis of the Pocillopora damicornis genome highlights role of immune system in coral evolution.</title>
        <authorList>
            <person name="Cunning R."/>
            <person name="Bay R.A."/>
            <person name="Gillette P."/>
            <person name="Baker A.C."/>
            <person name="Traylor-Knowles N."/>
        </authorList>
    </citation>
    <scope>NUCLEOTIDE SEQUENCE [LARGE SCALE GENOMIC DNA]</scope>
    <source>
        <strain evidence="2">RSMAS</strain>
        <tissue evidence="2">Whole animal</tissue>
    </source>
</reference>
<proteinExistence type="predicted"/>
<evidence type="ECO:0000256" key="1">
    <source>
        <dbReference type="SAM" id="MobiDB-lite"/>
    </source>
</evidence>
<evidence type="ECO:0000313" key="2">
    <source>
        <dbReference type="EMBL" id="RMX43129.1"/>
    </source>
</evidence>
<sequence>MRKTCSCTSLFQKNSKVFGLPLSSNSLYNLVRKSKITGAPAESVDIYSFMHRSLSDPFVPTHRRKREGSVLSRSSTLVRSH</sequence>